<dbReference type="PROSITE" id="PS51470">
    <property type="entry name" value="FG_GAP"/>
    <property type="match status" value="3"/>
</dbReference>
<dbReference type="Gene3D" id="2.130.10.130">
    <property type="entry name" value="Integrin alpha, N-terminal"/>
    <property type="match status" value="1"/>
</dbReference>
<evidence type="ECO:0000256" key="11">
    <source>
        <dbReference type="ARBA" id="ARBA00023136"/>
    </source>
</evidence>
<evidence type="ECO:0000259" key="18">
    <source>
        <dbReference type="PROSITE" id="PS50234"/>
    </source>
</evidence>
<feature type="repeat" description="FG-GAP" evidence="15">
    <location>
        <begin position="501"/>
        <end position="557"/>
    </location>
</feature>
<dbReference type="Proteomes" id="UP000504611">
    <property type="component" value="Unplaced"/>
</dbReference>
<keyword evidence="3 16" id="KW-0812">Transmembrane</keyword>
<keyword evidence="6" id="KW-0677">Repeat</keyword>
<comment type="similarity">
    <text evidence="2 16">Belongs to the integrin alpha chain family.</text>
</comment>
<evidence type="ECO:0000256" key="9">
    <source>
        <dbReference type="ARBA" id="ARBA00022989"/>
    </source>
</evidence>
<dbReference type="SUPFAM" id="SSF69179">
    <property type="entry name" value="Integrin domains"/>
    <property type="match status" value="1"/>
</dbReference>
<dbReference type="InterPro" id="IPR048633">
    <property type="entry name" value="ITGAX-like_Ig_3"/>
</dbReference>
<dbReference type="Pfam" id="PF21520">
    <property type="entry name" value="ITGAX-like_Ig_3"/>
    <property type="match status" value="1"/>
</dbReference>
<dbReference type="PANTHER" id="PTHR23220:SF84">
    <property type="entry name" value="INTEGRIN ALPHA-L"/>
    <property type="match status" value="1"/>
</dbReference>
<evidence type="ECO:0000256" key="7">
    <source>
        <dbReference type="ARBA" id="ARBA00022837"/>
    </source>
</evidence>
<dbReference type="Pfam" id="PF00092">
    <property type="entry name" value="VWA"/>
    <property type="match status" value="1"/>
</dbReference>
<evidence type="ECO:0000256" key="6">
    <source>
        <dbReference type="ARBA" id="ARBA00022737"/>
    </source>
</evidence>
<evidence type="ECO:0000256" key="1">
    <source>
        <dbReference type="ARBA" id="ARBA00004479"/>
    </source>
</evidence>
<evidence type="ECO:0000256" key="3">
    <source>
        <dbReference type="ARBA" id="ARBA00022692"/>
    </source>
</evidence>
<organism evidence="19 20">
    <name type="scientific">Notothenia coriiceps</name>
    <name type="common">black rockcod</name>
    <dbReference type="NCBI Taxonomy" id="8208"/>
    <lineage>
        <taxon>Eukaryota</taxon>
        <taxon>Metazoa</taxon>
        <taxon>Chordata</taxon>
        <taxon>Craniata</taxon>
        <taxon>Vertebrata</taxon>
        <taxon>Euteleostomi</taxon>
        <taxon>Actinopterygii</taxon>
        <taxon>Neopterygii</taxon>
        <taxon>Teleostei</taxon>
        <taxon>Neoteleostei</taxon>
        <taxon>Acanthomorphata</taxon>
        <taxon>Eupercaria</taxon>
        <taxon>Perciformes</taxon>
        <taxon>Notothenioidei</taxon>
        <taxon>Nototheniidae</taxon>
        <taxon>Notothenia</taxon>
    </lineage>
</organism>
<dbReference type="InterPro" id="IPR013519">
    <property type="entry name" value="Int_alpha_beta-p"/>
</dbReference>
<dbReference type="GO" id="GO:0007160">
    <property type="term" value="P:cell-matrix adhesion"/>
    <property type="evidence" value="ECO:0007669"/>
    <property type="project" value="TreeGrafter"/>
</dbReference>
<keyword evidence="13 16" id="KW-0675">Receptor</keyword>
<dbReference type="GO" id="GO:0007229">
    <property type="term" value="P:integrin-mediated signaling pathway"/>
    <property type="evidence" value="ECO:0007669"/>
    <property type="project" value="UniProtKB-KW"/>
</dbReference>
<gene>
    <name evidence="20" type="primary">LOC104956319</name>
</gene>
<evidence type="ECO:0000256" key="8">
    <source>
        <dbReference type="ARBA" id="ARBA00022889"/>
    </source>
</evidence>
<evidence type="ECO:0000313" key="20">
    <source>
        <dbReference type="RefSeq" id="XP_010782102.1"/>
    </source>
</evidence>
<evidence type="ECO:0000256" key="4">
    <source>
        <dbReference type="ARBA" id="ARBA00022723"/>
    </source>
</evidence>
<keyword evidence="12" id="KW-1015">Disulfide bond</keyword>
<dbReference type="SUPFAM" id="SSF69318">
    <property type="entry name" value="Integrin alpha N-terminal domain"/>
    <property type="match status" value="1"/>
</dbReference>
<feature type="transmembrane region" description="Helical" evidence="16">
    <location>
        <begin position="997"/>
        <end position="1019"/>
    </location>
</feature>
<dbReference type="GeneID" id="104956319"/>
<dbReference type="InterPro" id="IPR032695">
    <property type="entry name" value="Integrin_dom_sf"/>
</dbReference>
<dbReference type="Gene3D" id="1.20.5.930">
    <property type="entry name" value="Bicelle-embedded integrin alpha(iib) transmembrane segment"/>
    <property type="match status" value="1"/>
</dbReference>
<keyword evidence="7" id="KW-0106">Calcium</keyword>
<comment type="subcellular location">
    <subcellularLocation>
        <location evidence="1 16">Membrane</location>
        <topology evidence="1 16">Single-pass type I membrane protein</topology>
    </subcellularLocation>
</comment>
<dbReference type="AlphaFoldDB" id="A0A6I9P1Q8"/>
<dbReference type="GO" id="GO:0046872">
    <property type="term" value="F:metal ion binding"/>
    <property type="evidence" value="ECO:0007669"/>
    <property type="project" value="UniProtKB-KW"/>
</dbReference>
<dbReference type="PROSITE" id="PS50234">
    <property type="entry name" value="VWFA"/>
    <property type="match status" value="1"/>
</dbReference>
<feature type="repeat" description="FG-GAP" evidence="15">
    <location>
        <begin position="438"/>
        <end position="500"/>
    </location>
</feature>
<dbReference type="PANTHER" id="PTHR23220">
    <property type="entry name" value="INTEGRIN ALPHA"/>
    <property type="match status" value="1"/>
</dbReference>
<evidence type="ECO:0000256" key="15">
    <source>
        <dbReference type="PROSITE-ProRule" id="PRU00803"/>
    </source>
</evidence>
<dbReference type="Pfam" id="PF01839">
    <property type="entry name" value="FG-GAP"/>
    <property type="match status" value="2"/>
</dbReference>
<evidence type="ECO:0000256" key="10">
    <source>
        <dbReference type="ARBA" id="ARBA00023037"/>
    </source>
</evidence>
<dbReference type="InterPro" id="IPR013649">
    <property type="entry name" value="Integrin_alpha_Ig-like_1"/>
</dbReference>
<evidence type="ECO:0000256" key="14">
    <source>
        <dbReference type="ARBA" id="ARBA00023180"/>
    </source>
</evidence>
<dbReference type="GO" id="GO:0009897">
    <property type="term" value="C:external side of plasma membrane"/>
    <property type="evidence" value="ECO:0007669"/>
    <property type="project" value="TreeGrafter"/>
</dbReference>
<proteinExistence type="inferred from homology"/>
<evidence type="ECO:0000256" key="5">
    <source>
        <dbReference type="ARBA" id="ARBA00022729"/>
    </source>
</evidence>
<dbReference type="InterPro" id="IPR002035">
    <property type="entry name" value="VWF_A"/>
</dbReference>
<keyword evidence="19" id="KW-1185">Reference proteome</keyword>
<evidence type="ECO:0000313" key="19">
    <source>
        <dbReference type="Proteomes" id="UP000504611"/>
    </source>
</evidence>
<evidence type="ECO:0000256" key="12">
    <source>
        <dbReference type="ARBA" id="ARBA00023157"/>
    </source>
</evidence>
<feature type="repeat" description="FG-GAP" evidence="15">
    <location>
        <begin position="562"/>
        <end position="622"/>
    </location>
</feature>
<dbReference type="GO" id="GO:0098609">
    <property type="term" value="P:cell-cell adhesion"/>
    <property type="evidence" value="ECO:0007669"/>
    <property type="project" value="TreeGrafter"/>
</dbReference>
<dbReference type="Gene3D" id="3.40.50.410">
    <property type="entry name" value="von Willebrand factor, type A domain"/>
    <property type="match status" value="1"/>
</dbReference>
<evidence type="ECO:0000256" key="16">
    <source>
        <dbReference type="RuleBase" id="RU003762"/>
    </source>
</evidence>
<dbReference type="OrthoDB" id="5317514at2759"/>
<dbReference type="PRINTS" id="PR01185">
    <property type="entry name" value="INTEGRINA"/>
</dbReference>
<keyword evidence="11 16" id="KW-0472">Membrane</keyword>
<accession>A0A6I9P1Q8</accession>
<dbReference type="Pfam" id="PF08441">
    <property type="entry name" value="Integrin_A_Ig_1"/>
    <property type="match status" value="1"/>
</dbReference>
<keyword evidence="5" id="KW-0732">Signal</keyword>
<dbReference type="GO" id="GO:0033627">
    <property type="term" value="P:cell adhesion mediated by integrin"/>
    <property type="evidence" value="ECO:0007669"/>
    <property type="project" value="TreeGrafter"/>
</dbReference>
<dbReference type="Gene3D" id="2.60.40.1460">
    <property type="entry name" value="Integrin domains. Chain A, domain 2"/>
    <property type="match status" value="1"/>
</dbReference>
<dbReference type="SMART" id="SM00191">
    <property type="entry name" value="Int_alpha"/>
    <property type="match status" value="5"/>
</dbReference>
<evidence type="ECO:0000256" key="13">
    <source>
        <dbReference type="ARBA" id="ARBA00023170"/>
    </source>
</evidence>
<dbReference type="InterPro" id="IPR028994">
    <property type="entry name" value="Integrin_alpha_N"/>
</dbReference>
<sequence length="1090" mass="122455">MLGRRRIFLTFMVAAATYVSLAFNIDMTKPVVYVGEQKDFFGYKVLQYSSGTNKGIIATAPLRQNGSGAICKSHQNQTFRCTNPQDISLTNTSVKHLGLSLAKDSKRSQFTVCSPSVVHECYENSYMNSVCFNIADNLQQTSSFTSAFQDCTKKTVDLVFLFDGSGSMTEGEFNKNKDFIVDIINSLKNSSIKFAAVQFSFTNRNVFDFNDYQAGSYLEKLMKEPHMRKLTNTHNALTYVLDDILKNPKAGASPDATKVVVLITDGDPSDRDRGIIKRYDDQNIIRFVIGVKDAKLEKFRAIASEPKDKNAFKIENYDGLKGVLESFQKKIFQMEGSKVSRAGELNNEMSQSGFSAAFFNDTLILGSVGSNSWRGSLQDRRGEIETQIEDPHMLDDSYLGYSISVGKKNNAPIYFAGAPRFNHTGQVVLFRHEGKNWTAFQRVNGEQIGSYFGAELCSVDTDSDGNTDFLLVGAPQFYQPQEKKEGQIYIYTLTDEMQLKGELTVTAPSMGRFGTTISSLADLNGDGLRDVAVGAPLEDNNSGVVYIYLGDRIRGIRSDYSQRIIGHKIDLRLRFFGQSIDGDIDLGEDELPDIVVGSQGIAVVLRSRPVFNVMASLYFQPKEINTDKIECLGNTDANVPMVNLTACFEMVETTSKAEEMSSTLNISYSIDVDPTRTMYRGFFSETNRKARNLTSTPELRKKDTCFNHYIYMQPTHALTSRLPFMNVLTESTRPTLHSCNDLEGVLNKTICGVSRPVFRSRSSATFRASFRIINEYEWNDTIVMTITGKSENTNSNHTNTLTKDIPVQFEIKMAVTVKEDLISYLNFTTEDTGPKQIVTTYKIGNLGFKDFPVNLSLFFPTKLGHNFEMTNYQVIVQQNKTQCSRKTDKESEYCSPEEQCKVILCDSFILEKESPTEITLIGDVQFRDLKQHAANIAFLKRYTGDSAEVKFKSFIEVDYDNHRYVLSSYKKVEKSDNDPTRKWMEVRVEFIIPPDELLIILTGCGVGLLLLIIITVIMFKLGCFKRKTLEYYQEQEEEALQAAPLAPTNETVSQSETDDKSDQLAEENMLLDDGEASGSSPPTDTMEVLE</sequence>
<dbReference type="InterPro" id="IPR013517">
    <property type="entry name" value="FG-GAP"/>
</dbReference>
<dbReference type="PRINTS" id="PR00453">
    <property type="entry name" value="VWFADOMAIN"/>
</dbReference>
<evidence type="ECO:0000256" key="2">
    <source>
        <dbReference type="ARBA" id="ARBA00008054"/>
    </source>
</evidence>
<dbReference type="GO" id="GO:0008305">
    <property type="term" value="C:integrin complex"/>
    <property type="evidence" value="ECO:0007669"/>
    <property type="project" value="InterPro"/>
</dbReference>
<reference evidence="20" key="1">
    <citation type="submission" date="2025-08" db="UniProtKB">
        <authorList>
            <consortium name="RefSeq"/>
        </authorList>
    </citation>
    <scope>IDENTIFICATION</scope>
    <source>
        <tissue evidence="20">Muscle</tissue>
    </source>
</reference>
<dbReference type="Gene3D" id="2.60.40.1530">
    <property type="entry name" value="ntegrin, alpha v. Chain A, domain 4"/>
    <property type="match status" value="1"/>
</dbReference>
<protein>
    <submittedName>
        <fullName evidence="20">Integrin alpha-M</fullName>
    </submittedName>
</protein>
<dbReference type="GO" id="GO:0005178">
    <property type="term" value="F:integrin binding"/>
    <property type="evidence" value="ECO:0007669"/>
    <property type="project" value="TreeGrafter"/>
</dbReference>
<dbReference type="InterPro" id="IPR036465">
    <property type="entry name" value="vWFA_dom_sf"/>
</dbReference>
<evidence type="ECO:0000256" key="17">
    <source>
        <dbReference type="SAM" id="MobiDB-lite"/>
    </source>
</evidence>
<keyword evidence="9 16" id="KW-1133">Transmembrane helix</keyword>
<keyword evidence="4" id="KW-0479">Metal-binding</keyword>
<keyword evidence="14" id="KW-0325">Glycoprotein</keyword>
<dbReference type="InterPro" id="IPR000413">
    <property type="entry name" value="Integrin_alpha"/>
</dbReference>
<keyword evidence="10 16" id="KW-0401">Integrin</keyword>
<dbReference type="KEGG" id="ncc:104956319"/>
<dbReference type="RefSeq" id="XP_010782102.1">
    <property type="nucleotide sequence ID" value="XM_010783800.1"/>
</dbReference>
<feature type="domain" description="VWFA" evidence="18">
    <location>
        <begin position="157"/>
        <end position="331"/>
    </location>
</feature>
<dbReference type="SMART" id="SM00327">
    <property type="entry name" value="VWA"/>
    <property type="match status" value="1"/>
</dbReference>
<keyword evidence="8 16" id="KW-0130">Cell adhesion</keyword>
<feature type="region of interest" description="Disordered" evidence="17">
    <location>
        <begin position="1042"/>
        <end position="1090"/>
    </location>
</feature>
<dbReference type="SUPFAM" id="SSF53300">
    <property type="entry name" value="vWA-like"/>
    <property type="match status" value="1"/>
</dbReference>
<name>A0A6I9P1Q8_9TELE</name>